<reference evidence="2 3" key="1">
    <citation type="submission" date="2018-10" db="EMBL/GenBank/DDBJ databases">
        <authorList>
            <consortium name="NARMS: The National Antimicrobial Resistance Monitoring System"/>
        </authorList>
    </citation>
    <scope>NUCLEOTIDE SEQUENCE [LARGE SCALE GENOMIC DNA]</scope>
    <source>
        <strain evidence="2 3">CVM N17EC1330</strain>
    </source>
</reference>
<dbReference type="InterPro" id="IPR053521">
    <property type="entry name" value="McjB-like"/>
</dbReference>
<comment type="caution">
    <text evidence="2">The sequence shown here is derived from an EMBL/GenBank/DDBJ whole genome shotgun (WGS) entry which is preliminary data.</text>
</comment>
<dbReference type="EMBL" id="AAAGZE010000134">
    <property type="protein sequence ID" value="EAC1535231.1"/>
    <property type="molecule type" value="Genomic_DNA"/>
</dbReference>
<protein>
    <submittedName>
        <fullName evidence="2">Lasso peptide biosynthesis B2 protein</fullName>
    </submittedName>
</protein>
<organism evidence="2 3">
    <name type="scientific">Escherichia coli</name>
    <dbReference type="NCBI Taxonomy" id="562"/>
    <lineage>
        <taxon>Bacteria</taxon>
        <taxon>Pseudomonadati</taxon>
        <taxon>Pseudomonadota</taxon>
        <taxon>Gammaproteobacteria</taxon>
        <taxon>Enterobacterales</taxon>
        <taxon>Enterobacteriaceae</taxon>
        <taxon>Escherichia</taxon>
    </lineage>
</organism>
<gene>
    <name evidence="2" type="ORF">D9J61_25045</name>
</gene>
<dbReference type="NCBIfam" id="NF033537">
    <property type="entry name" value="lasso_biosyn_B2"/>
    <property type="match status" value="1"/>
</dbReference>
<feature type="domain" description="Microcin J25-processing protein McjB C-terminal" evidence="1">
    <location>
        <begin position="142"/>
        <end position="206"/>
    </location>
</feature>
<dbReference type="Proteomes" id="UP000382540">
    <property type="component" value="Unassembled WGS sequence"/>
</dbReference>
<dbReference type="InterPro" id="IPR032708">
    <property type="entry name" value="McjB_C"/>
</dbReference>
<evidence type="ECO:0000313" key="3">
    <source>
        <dbReference type="Proteomes" id="UP000382540"/>
    </source>
</evidence>
<name>A0A246NRV3_ECOLX</name>
<evidence type="ECO:0000259" key="1">
    <source>
        <dbReference type="Pfam" id="PF13471"/>
    </source>
</evidence>
<evidence type="ECO:0000313" key="2">
    <source>
        <dbReference type="EMBL" id="EAC1535231.1"/>
    </source>
</evidence>
<proteinExistence type="predicted"/>
<accession>A0A246NRV3</accession>
<dbReference type="Pfam" id="PF13471">
    <property type="entry name" value="Transglut_core3"/>
    <property type="match status" value="1"/>
</dbReference>
<dbReference type="RefSeq" id="WP_001513515.1">
    <property type="nucleotide sequence ID" value="NC_025179.1"/>
</dbReference>
<dbReference type="GeneID" id="83575961"/>
<sequence>MIRYCLTSYREDLVILDIINDSFSIVPDAGSLLKERDKLLKEFPQLSYFFDSEYHIGSVSRNSDTSFLEERWFLPEPDKTLYKCSLFKRFILLLKVFYYSWNIEKKGMAWIFISNKKENRLYSLNEEHLIRKEISNLSIIFHLNIFKSDCLTYSYALKRILNSRNIDAHLVIGVRTQPFYSHSWVEVGGQVINDAPNMRDKLSVIAEI</sequence>
<dbReference type="AlphaFoldDB" id="A0A246NRV3"/>